<proteinExistence type="predicted"/>
<name>A0ABQ9I1B5_9NEOP</name>
<sequence length="845" mass="93945">MAYRIVVSAVGKSCWNIMYCGLRHMDRVRVTSHQPVRNLNVFVRLTTRTSCAAVVDSVCRHSACTYNTAAVIVRLASNPTCVRPRYKSANSWTRSRNKGKITGANYELKHHGFAVEPNAKQRQITNQKRNLDSLTAILVPESRTRTENGNWNMRVALEERRMGAKVQKLSEVDTYIKKKGEQKNCNMVRDDAATVAPHVAKVRSGVAVRNICFPPRQRRAQYPVGIISDTCMWETLRTLPFACVFYFVSFTSPPTHHCISSQFHLHFTPQPSPLKTTAVIPGFSYVGIMPDDAAGRRIFSGISRFPFSAPYSSQSLSSALKTSLNSETSGHVTNAKYREICAGQMLRRTWDWSRCACAVELVIFREQIRARGRFQYYEHPTANCLLPLVAVCFRRRFHIDRPLILRQRRHVSYMIRVQTVNTCQQVIQPMKAGWHRSNATCSGVNVRAVWLVSHSKTNDGGGWNAGPRAQPFANSSRETSACTSFSDDNMHKSRCTARDKHGKAISCRGGRGETINTNIMYGTGFSSHEPCTILQQGEKLNANYPPSFSDSVKHMSSFGVPGYGLYCSAPQWRSEQTGPPASHHDELKLTPGEFKTHIFARVRIGELCSSSIGFVERLFPLPPGIAFHVKLIQRTFILKAYNVSEEKMIGICVDEEVSRQVGAAMAQWLGRSPPIPAIRRVFSGYSRFPALAFQHCSILGPHVISGDDGYLRVPAGQSVTRKWDARAADSGVLAVRKTSVEDNVPCAANVFPPARIRQARDACRTAIGQSVLDTPQDRTKELARPDNCRPLMASSLAETKACCELGEGCGLARWRGDEREGKLHACREGGKERGNLGGLSGCGKV</sequence>
<protein>
    <submittedName>
        <fullName evidence="1">Uncharacterized protein</fullName>
    </submittedName>
</protein>
<organism evidence="1 2">
    <name type="scientific">Dryococelus australis</name>
    <dbReference type="NCBI Taxonomy" id="614101"/>
    <lineage>
        <taxon>Eukaryota</taxon>
        <taxon>Metazoa</taxon>
        <taxon>Ecdysozoa</taxon>
        <taxon>Arthropoda</taxon>
        <taxon>Hexapoda</taxon>
        <taxon>Insecta</taxon>
        <taxon>Pterygota</taxon>
        <taxon>Neoptera</taxon>
        <taxon>Polyneoptera</taxon>
        <taxon>Phasmatodea</taxon>
        <taxon>Verophasmatodea</taxon>
        <taxon>Anareolatae</taxon>
        <taxon>Phasmatidae</taxon>
        <taxon>Eurycanthinae</taxon>
        <taxon>Dryococelus</taxon>
    </lineage>
</organism>
<evidence type="ECO:0000313" key="1">
    <source>
        <dbReference type="EMBL" id="KAJ8890450.1"/>
    </source>
</evidence>
<reference evidence="1 2" key="1">
    <citation type="submission" date="2023-02" db="EMBL/GenBank/DDBJ databases">
        <title>LHISI_Scaffold_Assembly.</title>
        <authorList>
            <person name="Stuart O.P."/>
            <person name="Cleave R."/>
            <person name="Magrath M.J.L."/>
            <person name="Mikheyev A.S."/>
        </authorList>
    </citation>
    <scope>NUCLEOTIDE SEQUENCE [LARGE SCALE GENOMIC DNA]</scope>
    <source>
        <strain evidence="1">Daus_M_001</strain>
        <tissue evidence="1">Leg muscle</tissue>
    </source>
</reference>
<dbReference type="EMBL" id="JARBHB010000003">
    <property type="protein sequence ID" value="KAJ8890450.1"/>
    <property type="molecule type" value="Genomic_DNA"/>
</dbReference>
<accession>A0ABQ9I1B5</accession>
<dbReference type="Proteomes" id="UP001159363">
    <property type="component" value="Chromosome 3"/>
</dbReference>
<gene>
    <name evidence="1" type="ORF">PR048_009959</name>
</gene>
<evidence type="ECO:0000313" key="2">
    <source>
        <dbReference type="Proteomes" id="UP001159363"/>
    </source>
</evidence>
<keyword evidence="2" id="KW-1185">Reference proteome</keyword>
<comment type="caution">
    <text evidence="1">The sequence shown here is derived from an EMBL/GenBank/DDBJ whole genome shotgun (WGS) entry which is preliminary data.</text>
</comment>